<reference evidence="1 2" key="1">
    <citation type="submission" date="2021-01" db="EMBL/GenBank/DDBJ databases">
        <title>Whole genome shotgun sequence of Asanoa siamensis NBRC 107932.</title>
        <authorList>
            <person name="Komaki H."/>
            <person name="Tamura T."/>
        </authorList>
    </citation>
    <scope>NUCLEOTIDE SEQUENCE [LARGE SCALE GENOMIC DNA]</scope>
    <source>
        <strain evidence="1 2">NBRC 107932</strain>
    </source>
</reference>
<evidence type="ECO:0000313" key="1">
    <source>
        <dbReference type="EMBL" id="GIF71906.1"/>
    </source>
</evidence>
<evidence type="ECO:0000313" key="2">
    <source>
        <dbReference type="Proteomes" id="UP000604117"/>
    </source>
</evidence>
<gene>
    <name evidence="1" type="ORF">Asi02nite_14240</name>
</gene>
<name>A0ABQ4CKW3_9ACTN</name>
<evidence type="ECO:0008006" key="3">
    <source>
        <dbReference type="Google" id="ProtNLM"/>
    </source>
</evidence>
<comment type="caution">
    <text evidence="1">The sequence shown here is derived from an EMBL/GenBank/DDBJ whole genome shotgun (WGS) entry which is preliminary data.</text>
</comment>
<accession>A0ABQ4CKW3</accession>
<dbReference type="RefSeq" id="WP_203711371.1">
    <property type="nucleotide sequence ID" value="NZ_BONE01000008.1"/>
</dbReference>
<organism evidence="1 2">
    <name type="scientific">Asanoa siamensis</name>
    <dbReference type="NCBI Taxonomy" id="926357"/>
    <lineage>
        <taxon>Bacteria</taxon>
        <taxon>Bacillati</taxon>
        <taxon>Actinomycetota</taxon>
        <taxon>Actinomycetes</taxon>
        <taxon>Micromonosporales</taxon>
        <taxon>Micromonosporaceae</taxon>
        <taxon>Asanoa</taxon>
    </lineage>
</organism>
<protein>
    <recommendedName>
        <fullName evidence="3">DUF2750 domain-containing protein</fullName>
    </recommendedName>
</protein>
<sequence>MTMANDRETLKATLDGVDGVKGYAYRPRAVKPGDAWPILRSVELVDGLAWQPTWGAIVALSPDERTAAEWVDTHFEELVLALRGPGFPDGAEMALMGTEGGPLFILDITLTTDPE</sequence>
<dbReference type="EMBL" id="BONE01000008">
    <property type="protein sequence ID" value="GIF71906.1"/>
    <property type="molecule type" value="Genomic_DNA"/>
</dbReference>
<keyword evidence="2" id="KW-1185">Reference proteome</keyword>
<proteinExistence type="predicted"/>
<dbReference type="Proteomes" id="UP000604117">
    <property type="component" value="Unassembled WGS sequence"/>
</dbReference>